<protein>
    <recommendedName>
        <fullName evidence="1">ribonucleoside-diphosphate reductase</fullName>
        <ecNumber evidence="1">1.17.4.1</ecNumber>
    </recommendedName>
</protein>
<dbReference type="UniPathway" id="UPA00326"/>
<dbReference type="PANTHER" id="PTHR23409">
    <property type="entry name" value="RIBONUCLEOSIDE-DIPHOSPHATE REDUCTASE SMALL CHAIN"/>
    <property type="match status" value="1"/>
</dbReference>
<organism evidence="2 3">
    <name type="scientific">Pseudomonas phage phiPsa381</name>
    <dbReference type="NCBI Taxonomy" id="1460366"/>
    <lineage>
        <taxon>Viruses</taxon>
        <taxon>Duplodnaviria</taxon>
        <taxon>Heunggongvirae</taxon>
        <taxon>Uroviricota</taxon>
        <taxon>Caudoviricetes</taxon>
        <taxon>Vandenendeviridae</taxon>
        <taxon>Gorskivirinae</taxon>
        <taxon>Otagovirus</taxon>
        <taxon>Otagovirus psa381</taxon>
    </lineage>
</organism>
<dbReference type="GO" id="GO:0004748">
    <property type="term" value="F:ribonucleoside-diphosphate reductase activity, thioredoxin disulfide as acceptor"/>
    <property type="evidence" value="ECO:0007669"/>
    <property type="project" value="UniProtKB-EC"/>
</dbReference>
<dbReference type="InterPro" id="IPR000358">
    <property type="entry name" value="RNR_small_fam"/>
</dbReference>
<sequence>MPNQLEAAAGIMPAPFDFNAKTRIMTETDSYATVYPQFLEFADQQFDKQFWTNTEMKVELDRMQLLFDLTPAQLHAVKFVLQLFLKYELIVGEEFWNGLFIKVFPTPEAKAMAAAFAAFELQVHARFYNQLNTQLGLDKDEHYRAYAANPELAKRVEWLESVLSGEDKLLSTIVFSMTETALLFASFAILKSFQSNGYNKLPVVVRGTNQSAIDEDLHGFAAAWAINQHYKELGRPLREDTVRVEQIYKAIQYAYEHECLIIDLAFLEDTLNGMTKDDFKNYIKVRLNVFAERLGLDLPFPDAESPITKWFELGTDSYKMVDFFTPGMGMEYESSWNVQGFIEGYVEKENLSD</sequence>
<evidence type="ECO:0000313" key="2">
    <source>
        <dbReference type="EMBL" id="QNO00566.1"/>
    </source>
</evidence>
<evidence type="ECO:0000313" key="3">
    <source>
        <dbReference type="Proteomes" id="UP000516217"/>
    </source>
</evidence>
<dbReference type="SUPFAM" id="SSF47240">
    <property type="entry name" value="Ferritin-like"/>
    <property type="match status" value="1"/>
</dbReference>
<dbReference type="InterPro" id="IPR009078">
    <property type="entry name" value="Ferritin-like_SF"/>
</dbReference>
<dbReference type="PANTHER" id="PTHR23409:SF18">
    <property type="entry name" value="RIBONUCLEOSIDE-DIPHOSPHATE REDUCTASE SUBUNIT M2"/>
    <property type="match status" value="1"/>
</dbReference>
<proteinExistence type="predicted"/>
<dbReference type="Gene3D" id="1.10.620.20">
    <property type="entry name" value="Ribonucleotide Reductase, subunit A"/>
    <property type="match status" value="1"/>
</dbReference>
<reference evidence="2 3" key="1">
    <citation type="submission" date="2020-06" db="EMBL/GenBank/DDBJ databases">
        <title>Characterization of Pseudomonas phiPsa374-like phages.</title>
        <authorList>
            <person name="Warring S."/>
            <person name="Malone L.M."/>
            <person name="Easingwood R.A."/>
            <person name="Rigano L."/>
            <person name="Frampton R.A."/>
            <person name="Lopez Acedo E."/>
            <person name="Templeton M.D."/>
            <person name="Kleffmann T."/>
            <person name="Bostina M."/>
            <person name="Fineran P.C."/>
        </authorList>
    </citation>
    <scope>NUCLEOTIDE SEQUENCE [LARGE SCALE GENOMIC DNA]</scope>
</reference>
<dbReference type="InterPro" id="IPR012348">
    <property type="entry name" value="RNR-like"/>
</dbReference>
<dbReference type="EC" id="1.17.4.1" evidence="1"/>
<dbReference type="Pfam" id="PF00268">
    <property type="entry name" value="Ribonuc_red_sm"/>
    <property type="match status" value="1"/>
</dbReference>
<accession>A0A7G9V2R0</accession>
<evidence type="ECO:0000256" key="1">
    <source>
        <dbReference type="ARBA" id="ARBA00012274"/>
    </source>
</evidence>
<gene>
    <name evidence="2" type="ORF">phiPsa381_128</name>
</gene>
<dbReference type="GO" id="GO:0009263">
    <property type="term" value="P:deoxyribonucleotide biosynthetic process"/>
    <property type="evidence" value="ECO:0007669"/>
    <property type="project" value="InterPro"/>
</dbReference>
<keyword evidence="3" id="KW-1185">Reference proteome</keyword>
<name>A0A7G9V2R0_9CAUD</name>
<dbReference type="Proteomes" id="UP000516217">
    <property type="component" value="Segment"/>
</dbReference>
<dbReference type="EMBL" id="MT670421">
    <property type="protein sequence ID" value="QNO00566.1"/>
    <property type="molecule type" value="Genomic_DNA"/>
</dbReference>